<evidence type="ECO:0000256" key="3">
    <source>
        <dbReference type="ARBA" id="ARBA00023065"/>
    </source>
</evidence>
<comment type="caution">
    <text evidence="4">The sequence shown here is derived from an EMBL/GenBank/DDBJ whole genome shotgun (WGS) entry which is preliminary data.</text>
</comment>
<dbReference type="Gene3D" id="1.10.132.50">
    <property type="entry name" value="ATP synthase (C/AC39) subunit, domain 3"/>
    <property type="match status" value="1"/>
</dbReference>
<proteinExistence type="inferred from homology"/>
<dbReference type="SUPFAM" id="SSF103486">
    <property type="entry name" value="V-type ATP synthase subunit C"/>
    <property type="match status" value="1"/>
</dbReference>
<dbReference type="InterPro" id="IPR036079">
    <property type="entry name" value="ATPase_csu/dsu_sf"/>
</dbReference>
<dbReference type="PANTHER" id="PTHR38682">
    <property type="entry name" value="V-TYPE ATP SYNTHASE SUBUNIT C"/>
    <property type="match status" value="1"/>
</dbReference>
<reference evidence="4 5" key="1">
    <citation type="submission" date="2020-12" db="EMBL/GenBank/DDBJ databases">
        <title>Whole genome sequences of gut porcine anaerobes.</title>
        <authorList>
            <person name="Kubasova T."/>
            <person name="Jahodarova E."/>
            <person name="Rychlik I."/>
        </authorList>
    </citation>
    <scope>NUCLEOTIDE SEQUENCE [LARGE SCALE GENOMIC DNA]</scope>
    <source>
        <strain evidence="4 5">An867</strain>
    </source>
</reference>
<dbReference type="EMBL" id="JAFBIT010000002">
    <property type="protein sequence ID" value="MCF2652339.1"/>
    <property type="molecule type" value="Genomic_DNA"/>
</dbReference>
<protein>
    <submittedName>
        <fullName evidence="4">V-type ATPase subunit</fullName>
    </submittedName>
</protein>
<gene>
    <name evidence="4" type="ORF">JQM67_06975</name>
</gene>
<accession>A0ABS9CQU0</accession>
<dbReference type="Pfam" id="PF01992">
    <property type="entry name" value="vATP-synt_AC39"/>
    <property type="match status" value="1"/>
</dbReference>
<dbReference type="InterPro" id="IPR035067">
    <property type="entry name" value="V-type_ATPase_csu/dsu"/>
</dbReference>
<evidence type="ECO:0000256" key="2">
    <source>
        <dbReference type="ARBA" id="ARBA00022448"/>
    </source>
</evidence>
<evidence type="ECO:0000313" key="4">
    <source>
        <dbReference type="EMBL" id="MCF2652339.1"/>
    </source>
</evidence>
<dbReference type="Gene3D" id="1.20.1690.10">
    <property type="entry name" value="V-type ATP synthase subunit C domain"/>
    <property type="match status" value="2"/>
</dbReference>
<name>A0ABS9CQU0_9FIRM</name>
<comment type="similarity">
    <text evidence="1">Belongs to the V-ATPase V0D/AC39 subunit family.</text>
</comment>
<dbReference type="InterPro" id="IPR002843">
    <property type="entry name" value="ATPase_V0-cplx_csu/dsu"/>
</dbReference>
<dbReference type="RefSeq" id="WP_235323396.1">
    <property type="nucleotide sequence ID" value="NZ_JAFBIT010000002.1"/>
</dbReference>
<dbReference type="InterPro" id="IPR044911">
    <property type="entry name" value="V-type_ATPase_csu/dsu_dom_3"/>
</dbReference>
<dbReference type="InterPro" id="IPR050873">
    <property type="entry name" value="V-ATPase_V0D/AC39_subunit"/>
</dbReference>
<evidence type="ECO:0000256" key="1">
    <source>
        <dbReference type="ARBA" id="ARBA00006709"/>
    </source>
</evidence>
<dbReference type="PANTHER" id="PTHR38682:SF1">
    <property type="entry name" value="V-TYPE ATP SYNTHASE SUBUNIT C"/>
    <property type="match status" value="1"/>
</dbReference>
<keyword evidence="3" id="KW-0406">Ion transport</keyword>
<sequence>MAQEYIYAVARIKARELSLLTQQDIDRLMACKTPAECFRALADKGWGTGGEQTAEAIFAAETEKTWALMHELLPDLTPFDVLLYPIDFNNLKAAVKCTVTNTEPHNVFMQGGTVDPQKMQLAVRQNDFSLLPDFMAEAASEATQVLLQTRDGQRCDVILDRACLSAIHRAGMESDNALVKALAELKVAVSDIKIAMRAQHTGKSRAFLEESLTPCATLDLAELISAAEKDAEALYAYLGRTDYADAVAPLKAGASAFEKWCDDRQTALVKEISRQDYFTIAPLLGYVTARQNEIATVRIIVSGKQNNLPDERIRARLREV</sequence>
<dbReference type="Proteomes" id="UP001299220">
    <property type="component" value="Unassembled WGS sequence"/>
</dbReference>
<keyword evidence="5" id="KW-1185">Reference proteome</keyword>
<organism evidence="4 5">
    <name type="scientific">Anaeromassilibacillus senegalensis</name>
    <dbReference type="NCBI Taxonomy" id="1673717"/>
    <lineage>
        <taxon>Bacteria</taxon>
        <taxon>Bacillati</taxon>
        <taxon>Bacillota</taxon>
        <taxon>Clostridia</taxon>
        <taxon>Eubacteriales</taxon>
        <taxon>Acutalibacteraceae</taxon>
        <taxon>Anaeromassilibacillus</taxon>
    </lineage>
</organism>
<evidence type="ECO:0000313" key="5">
    <source>
        <dbReference type="Proteomes" id="UP001299220"/>
    </source>
</evidence>
<keyword evidence="2" id="KW-0813">Transport</keyword>